<dbReference type="KEGG" id="thal:A1OE_1360"/>
<dbReference type="Proteomes" id="UP000010077">
    <property type="component" value="Chromosome"/>
</dbReference>
<evidence type="ECO:0000313" key="1">
    <source>
        <dbReference type="EMBL" id="AFX99532.1"/>
    </source>
</evidence>
<organism evidence="1 2">
    <name type="scientific">Candidatus Endolissoclinum faulkneri L2</name>
    <dbReference type="NCBI Taxonomy" id="1193729"/>
    <lineage>
        <taxon>Bacteria</taxon>
        <taxon>Pseudomonadati</taxon>
        <taxon>Pseudomonadota</taxon>
        <taxon>Alphaproteobacteria</taxon>
        <taxon>Rhodospirillales</taxon>
        <taxon>Rhodospirillaceae</taxon>
        <taxon>Candidatus Endolissoclinum</taxon>
    </lineage>
</organism>
<keyword evidence="2" id="KW-1185">Reference proteome</keyword>
<sequence length="38" mass="4441">MLKNTITFFTEMSLYCCHIGNDSETKIIYRLIATNNKI</sequence>
<dbReference type="HOGENOM" id="CLU_3326031_0_0_5"/>
<protein>
    <submittedName>
        <fullName evidence="1">Uncharacterized protein</fullName>
    </submittedName>
</protein>
<dbReference type="EMBL" id="CP003539">
    <property type="protein sequence ID" value="AFX99532.1"/>
    <property type="molecule type" value="Genomic_DNA"/>
</dbReference>
<reference evidence="1 2" key="1">
    <citation type="journal article" date="2012" name="Proc. Natl. Acad. Sci. U.S.A.">
        <title>Genome streamlining and chemical defense in a coral reef symbiosis.</title>
        <authorList>
            <person name="Kwan J.C."/>
            <person name="Donia M.S."/>
            <person name="Han A.W."/>
            <person name="Hirose E."/>
            <person name="Haygood M.G."/>
            <person name="Schmidt E.W."/>
        </authorList>
    </citation>
    <scope>NUCLEOTIDE SEQUENCE [LARGE SCALE GENOMIC DNA]</scope>
    <source>
        <strain evidence="1 2">L2</strain>
    </source>
</reference>
<dbReference type="AlphaFoldDB" id="K7YPS6"/>
<accession>K7YPS6</accession>
<evidence type="ECO:0000313" key="2">
    <source>
        <dbReference type="Proteomes" id="UP000010077"/>
    </source>
</evidence>
<name>K7YPS6_9PROT</name>
<gene>
    <name evidence="1" type="ORF">A1OE_1360</name>
</gene>
<proteinExistence type="predicted"/>